<proteinExistence type="predicted"/>
<name>A0A8D4UVQ0_9FIRM</name>
<dbReference type="PANTHER" id="PTHR43308:SF1">
    <property type="entry name" value="OUTER MEMBRANE PROTEIN ALPHA"/>
    <property type="match status" value="1"/>
</dbReference>
<dbReference type="PROSITE" id="PS51272">
    <property type="entry name" value="SLH"/>
    <property type="match status" value="1"/>
</dbReference>
<dbReference type="InterPro" id="IPR001119">
    <property type="entry name" value="SLH_dom"/>
</dbReference>
<dbReference type="InterPro" id="IPR051465">
    <property type="entry name" value="Cell_Envelope_Struct_Comp"/>
</dbReference>
<reference evidence="4" key="1">
    <citation type="submission" date="2019-05" db="EMBL/GenBank/DDBJ databases">
        <title>Complete genome sequencing of Dialister sp. strain 5BBH33.</title>
        <authorList>
            <person name="Sakamoto M."/>
            <person name="Murakami T."/>
            <person name="Mori H."/>
        </authorList>
    </citation>
    <scope>NUCLEOTIDE SEQUENCE [LARGE SCALE GENOMIC DNA]</scope>
    <source>
        <strain evidence="4">5BBH33</strain>
    </source>
</reference>
<sequence length="602" mass="66260">MKHRLLKAAAAVVFTCAAFHVQAANPFTDVDTNSWAYQAVSKLSAENVVEGYPDGTFRGEKNISRYEVAQIIAHLVARKDSLTADQQATVDKLAQSYRDDLANLGVRVTELEKKTGHTELITELRIQDVDRYGNIFKGHTEKDNELSTRVRLNTITTVNDRSTVYGQLETFLGFSGNDVYSVNKYSYNSDGSRYQNNGYGEGEVHLNRLWTTYQFGPKQDTTGLPFGPSKNLIGIGQFPVKMGVTGYTYDGEFKGAFLTLGDYREGGHFTLAYGRSTNINVDYTAPMMHGFGITNDEVTDLANKMATLTAYNQAVAAGPNSQQTAAVISQAQQKVAAITSQLYSNDAQTRATAAATIKGMIAASGSDLASMANDLVATADGNIALTLYPMGDKVQMAWGEDEDIPIAYASYIYKKPQQYEFHVYGMRAVGPVSHIVAAYGLAGQYYVTPMWNVHAEYVKNMRKLPLNNERPYSFNYGVAYGTADVLKAKSYSIGLDYIYSQAGTYFGGSTNDIADQYMGHVYKDWRGRSNVPAYFADKMDAVLDGTDNPNRNYGGAKFFLAKAAYVPMKGLIIEANYGFNAQDMGGKKMDNMFLLKATAYIK</sequence>
<keyword evidence="4" id="KW-1185">Reference proteome</keyword>
<dbReference type="RefSeq" id="WP_143332818.1">
    <property type="nucleotide sequence ID" value="NZ_AP019697.1"/>
</dbReference>
<dbReference type="Pfam" id="PF00395">
    <property type="entry name" value="SLH"/>
    <property type="match status" value="1"/>
</dbReference>
<accession>A0A8D4UVQ0</accession>
<keyword evidence="1" id="KW-0732">Signal</keyword>
<evidence type="ECO:0000313" key="4">
    <source>
        <dbReference type="Proteomes" id="UP000320585"/>
    </source>
</evidence>
<evidence type="ECO:0000256" key="1">
    <source>
        <dbReference type="SAM" id="SignalP"/>
    </source>
</evidence>
<feature type="domain" description="SLH" evidence="2">
    <location>
        <begin position="23"/>
        <end position="86"/>
    </location>
</feature>
<dbReference type="AlphaFoldDB" id="A0A8D4UVQ0"/>
<gene>
    <name evidence="3" type="ORF">Dia5BBH33_17370</name>
</gene>
<organism evidence="3 4">
    <name type="scientific">Dialister hominis</name>
    <dbReference type="NCBI Taxonomy" id="2582419"/>
    <lineage>
        <taxon>Bacteria</taxon>
        <taxon>Bacillati</taxon>
        <taxon>Bacillota</taxon>
        <taxon>Negativicutes</taxon>
        <taxon>Veillonellales</taxon>
        <taxon>Veillonellaceae</taxon>
        <taxon>Dialister</taxon>
    </lineage>
</organism>
<feature type="chain" id="PRO_5034894962" description="SLH domain-containing protein" evidence="1">
    <location>
        <begin position="24"/>
        <end position="602"/>
    </location>
</feature>
<dbReference type="GeneID" id="92716956"/>
<evidence type="ECO:0000313" key="3">
    <source>
        <dbReference type="EMBL" id="BBK25802.1"/>
    </source>
</evidence>
<protein>
    <recommendedName>
        <fullName evidence="2">SLH domain-containing protein</fullName>
    </recommendedName>
</protein>
<dbReference type="KEGG" id="dho:Dia5BBH33_17370"/>
<feature type="signal peptide" evidence="1">
    <location>
        <begin position="1"/>
        <end position="23"/>
    </location>
</feature>
<evidence type="ECO:0000259" key="2">
    <source>
        <dbReference type="PROSITE" id="PS51272"/>
    </source>
</evidence>
<dbReference type="EMBL" id="AP019697">
    <property type="protein sequence ID" value="BBK25802.1"/>
    <property type="molecule type" value="Genomic_DNA"/>
</dbReference>
<dbReference type="Proteomes" id="UP000320585">
    <property type="component" value="Chromosome"/>
</dbReference>
<dbReference type="PANTHER" id="PTHR43308">
    <property type="entry name" value="OUTER MEMBRANE PROTEIN ALPHA-RELATED"/>
    <property type="match status" value="1"/>
</dbReference>
<dbReference type="OrthoDB" id="9783944at2"/>